<evidence type="ECO:0000313" key="3">
    <source>
        <dbReference type="Proteomes" id="UP000235786"/>
    </source>
</evidence>
<dbReference type="Proteomes" id="UP000235786">
    <property type="component" value="Unassembled WGS sequence"/>
</dbReference>
<reference evidence="2 3" key="1">
    <citation type="submission" date="2016-04" db="EMBL/GenBank/DDBJ databases">
        <title>A degradative enzymes factory behind the ericoid mycorrhizal symbiosis.</title>
        <authorList>
            <consortium name="DOE Joint Genome Institute"/>
            <person name="Martino E."/>
            <person name="Morin E."/>
            <person name="Grelet G."/>
            <person name="Kuo A."/>
            <person name="Kohler A."/>
            <person name="Daghino S."/>
            <person name="Barry K."/>
            <person name="Choi C."/>
            <person name="Cichocki N."/>
            <person name="Clum A."/>
            <person name="Copeland A."/>
            <person name="Hainaut M."/>
            <person name="Haridas S."/>
            <person name="Labutti K."/>
            <person name="Lindquist E."/>
            <person name="Lipzen A."/>
            <person name="Khouja H.-R."/>
            <person name="Murat C."/>
            <person name="Ohm R."/>
            <person name="Olson A."/>
            <person name="Spatafora J."/>
            <person name="Veneault-Fourrey C."/>
            <person name="Henrissat B."/>
            <person name="Grigoriev I."/>
            <person name="Martin F."/>
            <person name="Perotto S."/>
        </authorList>
    </citation>
    <scope>NUCLEOTIDE SEQUENCE [LARGE SCALE GENOMIC DNA]</scope>
    <source>
        <strain evidence="2 3">F</strain>
    </source>
</reference>
<dbReference type="EMBL" id="KZ613956">
    <property type="protein sequence ID" value="PMD33209.1"/>
    <property type="molecule type" value="Genomic_DNA"/>
</dbReference>
<accession>A0A2J6R409</accession>
<keyword evidence="3" id="KW-1185">Reference proteome</keyword>
<gene>
    <name evidence="2" type="ORF">L207DRAFT_535264</name>
</gene>
<sequence length="304" mass="33488">MTNKGISISLALISRTEASEAGVQVENYPNVPDDDDDGVSQIFAPLNCGISRSPGSEQLQILLYLLQGTFDTGDRWYMRPNVSQLATLPLPALQIRPERKQILIFFSQNNLSVTTPTPPGSHFTIQAKLGFHISYTALAVSNTSVENTSNKVEDISIYQRRRIEVDPEGVLIYDAIFGSESRDFIEFQGPRGPDGVFEAFILQIDYTLYRWGQTGITLLLPSGSSTDELDRLISAAKTRPCSPCDRASITLPSGCQVYAAFRKWIRAGELAYRIDLNVGVPKGGPKGEKDAPNGSHEVFQDRAQ</sequence>
<proteinExistence type="predicted"/>
<feature type="region of interest" description="Disordered" evidence="1">
    <location>
        <begin position="282"/>
        <end position="304"/>
    </location>
</feature>
<protein>
    <submittedName>
        <fullName evidence="2">Uncharacterized protein</fullName>
    </submittedName>
</protein>
<organism evidence="2 3">
    <name type="scientific">Hyaloscypha variabilis (strain UAMH 11265 / GT02V1 / F)</name>
    <name type="common">Meliniomyces variabilis</name>
    <dbReference type="NCBI Taxonomy" id="1149755"/>
    <lineage>
        <taxon>Eukaryota</taxon>
        <taxon>Fungi</taxon>
        <taxon>Dikarya</taxon>
        <taxon>Ascomycota</taxon>
        <taxon>Pezizomycotina</taxon>
        <taxon>Leotiomycetes</taxon>
        <taxon>Helotiales</taxon>
        <taxon>Hyaloscyphaceae</taxon>
        <taxon>Hyaloscypha</taxon>
        <taxon>Hyaloscypha variabilis</taxon>
    </lineage>
</organism>
<name>A0A2J6R409_HYAVF</name>
<dbReference type="AlphaFoldDB" id="A0A2J6R409"/>
<evidence type="ECO:0000313" key="2">
    <source>
        <dbReference type="EMBL" id="PMD33209.1"/>
    </source>
</evidence>
<evidence type="ECO:0000256" key="1">
    <source>
        <dbReference type="SAM" id="MobiDB-lite"/>
    </source>
</evidence>